<keyword evidence="2" id="KW-1185">Reference proteome</keyword>
<gene>
    <name evidence="1" type="ORF">HNQ99_002979</name>
</gene>
<comment type="caution">
    <text evidence="1">The sequence shown here is derived from an EMBL/GenBank/DDBJ whole genome shotgun (WGS) entry which is preliminary data.</text>
</comment>
<organism evidence="1 2">
    <name type="scientific">Rhizorhapis suberifaciens</name>
    <name type="common">corky root of lettuce</name>
    <dbReference type="NCBI Taxonomy" id="13656"/>
    <lineage>
        <taxon>Bacteria</taxon>
        <taxon>Pseudomonadati</taxon>
        <taxon>Pseudomonadota</taxon>
        <taxon>Alphaproteobacteria</taxon>
        <taxon>Sphingomonadales</taxon>
        <taxon>Sphingomonadaceae</taxon>
        <taxon>Rhizorhapis</taxon>
    </lineage>
</organism>
<proteinExistence type="predicted"/>
<evidence type="ECO:0000313" key="1">
    <source>
        <dbReference type="EMBL" id="MBB4642643.1"/>
    </source>
</evidence>
<protein>
    <submittedName>
        <fullName evidence="1">Uncharacterized protein</fullName>
    </submittedName>
</protein>
<dbReference type="Proteomes" id="UP000575068">
    <property type="component" value="Unassembled WGS sequence"/>
</dbReference>
<name>A0A840HXD7_9SPHN</name>
<evidence type="ECO:0000313" key="2">
    <source>
        <dbReference type="Proteomes" id="UP000575068"/>
    </source>
</evidence>
<reference evidence="1 2" key="1">
    <citation type="submission" date="2020-08" db="EMBL/GenBank/DDBJ databases">
        <title>Genomic Encyclopedia of Type Strains, Phase IV (KMG-IV): sequencing the most valuable type-strain genomes for metagenomic binning, comparative biology and taxonomic classification.</title>
        <authorList>
            <person name="Goeker M."/>
        </authorList>
    </citation>
    <scope>NUCLEOTIDE SEQUENCE [LARGE SCALE GENOMIC DNA]</scope>
    <source>
        <strain evidence="1 2">DSM 7465</strain>
    </source>
</reference>
<accession>A0A840HXD7</accession>
<sequence length="63" mass="6303">MNAVSFTPHPIAIPIKMASIAWIAKVDWGSADRASGGAVGIGGALHIVVLGGLVGAKARAAPW</sequence>
<dbReference type="AlphaFoldDB" id="A0A840HXD7"/>
<dbReference type="EMBL" id="JACHOV010000012">
    <property type="protein sequence ID" value="MBB4642643.1"/>
    <property type="molecule type" value="Genomic_DNA"/>
</dbReference>